<dbReference type="GO" id="GO:0000162">
    <property type="term" value="P:L-tryptophan biosynthetic process"/>
    <property type="evidence" value="ECO:0007669"/>
    <property type="project" value="TreeGrafter"/>
</dbReference>
<evidence type="ECO:0000313" key="8">
    <source>
        <dbReference type="EMBL" id="OJF16273.1"/>
    </source>
</evidence>
<dbReference type="PRINTS" id="PR00096">
    <property type="entry name" value="GATASE"/>
</dbReference>
<dbReference type="GO" id="GO:0005737">
    <property type="term" value="C:cytoplasm"/>
    <property type="evidence" value="ECO:0007669"/>
    <property type="project" value="TreeGrafter"/>
</dbReference>
<accession>A0A1K0FTZ7</accession>
<dbReference type="InterPro" id="IPR006221">
    <property type="entry name" value="TrpG/PapA_dom"/>
</dbReference>
<evidence type="ECO:0000259" key="6">
    <source>
        <dbReference type="Pfam" id="PF00425"/>
    </source>
</evidence>
<dbReference type="SUPFAM" id="SSF56322">
    <property type="entry name" value="ADC synthase"/>
    <property type="match status" value="1"/>
</dbReference>
<dbReference type="InterPro" id="IPR017926">
    <property type="entry name" value="GATASE"/>
</dbReference>
<dbReference type="PRINTS" id="PR00097">
    <property type="entry name" value="ANTSNTHASEII"/>
</dbReference>
<organism evidence="8 9">
    <name type="scientific">Couchioplanes caeruleus subsp. caeruleus</name>
    <dbReference type="NCBI Taxonomy" id="56427"/>
    <lineage>
        <taxon>Bacteria</taxon>
        <taxon>Bacillati</taxon>
        <taxon>Actinomycetota</taxon>
        <taxon>Actinomycetes</taxon>
        <taxon>Micromonosporales</taxon>
        <taxon>Micromonosporaceae</taxon>
        <taxon>Couchioplanes</taxon>
    </lineage>
</organism>
<dbReference type="Gene3D" id="3.40.50.880">
    <property type="match status" value="1"/>
</dbReference>
<comment type="similarity">
    <text evidence="1">In the C-terminal section; belongs to the anthranilate synthase component I family.</text>
</comment>
<dbReference type="Gene3D" id="3.60.120.10">
    <property type="entry name" value="Anthranilate synthase"/>
    <property type="match status" value="1"/>
</dbReference>
<gene>
    <name evidence="8" type="ORF">BG844_00080</name>
</gene>
<dbReference type="SUPFAM" id="SSF52317">
    <property type="entry name" value="Class I glutamine amidotransferase-like"/>
    <property type="match status" value="1"/>
</dbReference>
<evidence type="ECO:0000313" key="9">
    <source>
        <dbReference type="Proteomes" id="UP000182486"/>
    </source>
</evidence>
<evidence type="ECO:0000256" key="3">
    <source>
        <dbReference type="ARBA" id="ARBA00022679"/>
    </source>
</evidence>
<dbReference type="CDD" id="cd01743">
    <property type="entry name" value="GATase1_Anthranilate_Synthase"/>
    <property type="match status" value="1"/>
</dbReference>
<dbReference type="InterPro" id="IPR019999">
    <property type="entry name" value="Anth_synth_I-like"/>
</dbReference>
<dbReference type="PRINTS" id="PR00099">
    <property type="entry name" value="CPSGATASE"/>
</dbReference>
<dbReference type="GO" id="GO:0008153">
    <property type="term" value="P:4-aminobenzoate biosynthetic process"/>
    <property type="evidence" value="ECO:0007669"/>
    <property type="project" value="TreeGrafter"/>
</dbReference>
<protein>
    <recommendedName>
        <fullName evidence="2">aminodeoxychorismate synthase</fullName>
        <ecNumber evidence="2">2.6.1.85</ecNumber>
    </recommendedName>
</protein>
<dbReference type="EMBL" id="MEIA01000001">
    <property type="protein sequence ID" value="OJF16273.1"/>
    <property type="molecule type" value="Genomic_DNA"/>
</dbReference>
<dbReference type="Pfam" id="PF00425">
    <property type="entry name" value="Chorismate_bind"/>
    <property type="match status" value="1"/>
</dbReference>
<dbReference type="FunFam" id="3.40.50.880:FF:000003">
    <property type="entry name" value="Anthranilate synthase component II"/>
    <property type="match status" value="1"/>
</dbReference>
<proteinExistence type="inferred from homology"/>
<comment type="caution">
    <text evidence="8">The sequence shown here is derived from an EMBL/GenBank/DDBJ whole genome shotgun (WGS) entry which is preliminary data.</text>
</comment>
<name>A0A1K0FTZ7_9ACTN</name>
<keyword evidence="3" id="KW-0808">Transferase</keyword>
<feature type="domain" description="Chorismate-utilising enzyme C-terminal" evidence="6">
    <location>
        <begin position="420"/>
        <end position="674"/>
    </location>
</feature>
<dbReference type="Pfam" id="PF04715">
    <property type="entry name" value="Anth_synt_I_N"/>
    <property type="match status" value="1"/>
</dbReference>
<evidence type="ECO:0000256" key="4">
    <source>
        <dbReference type="ARBA" id="ARBA00022962"/>
    </source>
</evidence>
<dbReference type="InterPro" id="IPR005802">
    <property type="entry name" value="ADC_synth_comp_1"/>
</dbReference>
<dbReference type="EC" id="2.6.1.85" evidence="2"/>
<dbReference type="AlphaFoldDB" id="A0A1K0FTZ7"/>
<dbReference type="PANTHER" id="PTHR11236">
    <property type="entry name" value="AMINOBENZOATE/ANTHRANILATE SYNTHASE"/>
    <property type="match status" value="1"/>
</dbReference>
<dbReference type="InterPro" id="IPR006805">
    <property type="entry name" value="Anth_synth_I_N"/>
</dbReference>
<dbReference type="NCBIfam" id="TIGR00566">
    <property type="entry name" value="trpG_papA"/>
    <property type="match status" value="1"/>
</dbReference>
<dbReference type="Pfam" id="PF00117">
    <property type="entry name" value="GATase"/>
    <property type="match status" value="1"/>
</dbReference>
<keyword evidence="4" id="KW-0315">Glutamine amidotransferase</keyword>
<dbReference type="NCBIfam" id="TIGR00553">
    <property type="entry name" value="pabB"/>
    <property type="match status" value="1"/>
</dbReference>
<dbReference type="Proteomes" id="UP000182486">
    <property type="component" value="Unassembled WGS sequence"/>
</dbReference>
<reference evidence="8 9" key="1">
    <citation type="submission" date="2016-09" db="EMBL/GenBank/DDBJ databases">
        <title>Couchioplanes caeruleus draft genome sequence.</title>
        <authorList>
            <person name="Sheehan J."/>
            <person name="Caffrey P."/>
        </authorList>
    </citation>
    <scope>NUCLEOTIDE SEQUENCE [LARGE SCALE GENOMIC DNA]</scope>
    <source>
        <strain evidence="8 9">DSM 43634</strain>
    </source>
</reference>
<dbReference type="InterPro" id="IPR005801">
    <property type="entry name" value="ADC_synthase"/>
</dbReference>
<feature type="domain" description="Glutamine amidotransferase" evidence="5">
    <location>
        <begin position="4"/>
        <end position="185"/>
    </location>
</feature>
<dbReference type="RefSeq" id="WP_071802614.1">
    <property type="nucleotide sequence ID" value="NZ_MEIA01000001.1"/>
</dbReference>
<dbReference type="InterPro" id="IPR029062">
    <property type="entry name" value="Class_I_gatase-like"/>
</dbReference>
<evidence type="ECO:0000256" key="2">
    <source>
        <dbReference type="ARBA" id="ARBA00013139"/>
    </source>
</evidence>
<feature type="domain" description="Anthranilate synthase component I N-terminal" evidence="7">
    <location>
        <begin position="240"/>
        <end position="369"/>
    </location>
</feature>
<sequence length="698" mass="75469">MRTLLVDNYDSFTYNLVHYLAEVNGRRPEVIRNDDPAWRPERLSEFDNVVLSPGPGTPHRPADFGLCAAIAAEGRLPVLGVCLGHQGIALAHGAQVSLAPEPRHGRVSLIRHDGTELFEGLPSPLEVVRYHSLAVTGVTGDLEATAWADDGVVMALRHRNLPLWGVQFHPESIGTVGGRRLLANFGRLTERHRGTRETIEVVAPAAGPAIAESARRRRLEVLVEAMGTRWDAEVVFDTLLRGGEHPYWLDSSRTGGPGEVSVMGDAGGPLARIASADVAAGTVTIRAASGTEVLSGAFLDWLEADLRSLDTRVPFLPFDFGLGWVGALGYELKAECDGDLGHPSAEPDAVMVFADRAIVLDHRTRCTYLLALAEDGDEAPARAWLADTAAALRSLTGREPEPCDGPPDAVTSRLRLRHDREAYLALIERCQEEILHGETYEVCLTNMIEADTDLDPWQAYRFLRRYSPAPFAAFLDFGGVSVLSTSPERFLQIDRHGDMESKPIKGTRPRGRTAEEDALLVEDLALSEKDRAENLMIVDLVRHDLGRRAEIGSVHAAKVFDVETYATVHQLVSTVRARLAAGSTSVAGVRCAFPGGSMTGAPKIRTMQIIDRLEAGPRGLYSGAIGYFSLTGAADLSIVIRTVVLHDGHLRYGVGGAIIALSDPAAEYEETAVKARPVLTLLGAEFPERGAAPAFAQA</sequence>
<dbReference type="InterPro" id="IPR015890">
    <property type="entry name" value="Chorismate_C"/>
</dbReference>
<evidence type="ECO:0000256" key="1">
    <source>
        <dbReference type="ARBA" id="ARBA00005970"/>
    </source>
</evidence>
<dbReference type="GO" id="GO:0009396">
    <property type="term" value="P:folic acid-containing compound biosynthetic process"/>
    <property type="evidence" value="ECO:0007669"/>
    <property type="project" value="InterPro"/>
</dbReference>
<evidence type="ECO:0000259" key="5">
    <source>
        <dbReference type="Pfam" id="PF00117"/>
    </source>
</evidence>
<keyword evidence="9" id="KW-1185">Reference proteome</keyword>
<dbReference type="GO" id="GO:0046820">
    <property type="term" value="F:4-amino-4-deoxychorismate synthase activity"/>
    <property type="evidence" value="ECO:0007669"/>
    <property type="project" value="UniProtKB-EC"/>
</dbReference>
<evidence type="ECO:0000259" key="7">
    <source>
        <dbReference type="Pfam" id="PF04715"/>
    </source>
</evidence>
<dbReference type="PANTHER" id="PTHR11236:SF18">
    <property type="entry name" value="AMINODEOXYCHORISMATE SYNTHASE"/>
    <property type="match status" value="1"/>
</dbReference>
<dbReference type="PROSITE" id="PS51273">
    <property type="entry name" value="GATASE_TYPE_1"/>
    <property type="match status" value="1"/>
</dbReference>